<comment type="caution">
    <text evidence="3">The sequence shown here is derived from an EMBL/GenBank/DDBJ whole genome shotgun (WGS) entry which is preliminary data.</text>
</comment>
<feature type="non-terminal residue" evidence="3">
    <location>
        <position position="1"/>
    </location>
</feature>
<evidence type="ECO:0000313" key="3">
    <source>
        <dbReference type="EMBL" id="GFP24508.1"/>
    </source>
</evidence>
<dbReference type="AlphaFoldDB" id="A0A6V8NW79"/>
<dbReference type="GO" id="GO:0003899">
    <property type="term" value="F:DNA-directed RNA polymerase activity"/>
    <property type="evidence" value="ECO:0007669"/>
    <property type="project" value="UniProtKB-EC"/>
</dbReference>
<accession>A0A6V8NW79</accession>
<name>A0A6V8NW79_9ACTN</name>
<gene>
    <name evidence="3" type="ORF">HKBW3S09_01975</name>
</gene>
<evidence type="ECO:0000259" key="2">
    <source>
        <dbReference type="Pfam" id="PF10385"/>
    </source>
</evidence>
<proteinExistence type="predicted"/>
<protein>
    <submittedName>
        <fullName evidence="3">DNA-directed RNA polymerase subunit beta</fullName>
    </submittedName>
</protein>
<comment type="catalytic activity">
    <reaction evidence="1">
        <text>RNA(n) + a ribonucleoside 5'-triphosphate = RNA(n+1) + diphosphate</text>
        <dbReference type="Rhea" id="RHEA:21248"/>
        <dbReference type="Rhea" id="RHEA-COMP:14527"/>
        <dbReference type="Rhea" id="RHEA-COMP:17342"/>
        <dbReference type="ChEBI" id="CHEBI:33019"/>
        <dbReference type="ChEBI" id="CHEBI:61557"/>
        <dbReference type="ChEBI" id="CHEBI:140395"/>
        <dbReference type="EC" id="2.7.7.6"/>
    </reaction>
</comment>
<feature type="domain" description="DNA-directed RNA polymerase beta subunit external 1" evidence="2">
    <location>
        <begin position="21"/>
        <end position="86"/>
    </location>
</feature>
<dbReference type="InterPro" id="IPR042107">
    <property type="entry name" value="DNA-dir_RNA_pol_bsu_ext_1_sf"/>
</dbReference>
<evidence type="ECO:0000256" key="1">
    <source>
        <dbReference type="ARBA" id="ARBA00048552"/>
    </source>
</evidence>
<dbReference type="Gene3D" id="2.30.150.10">
    <property type="entry name" value="DNA-directed RNA polymerase, beta subunit, external 1 domain"/>
    <property type="match status" value="1"/>
</dbReference>
<organism evidence="3 4">
    <name type="scientific">Candidatus Hakubella thermalkaliphila</name>
    <dbReference type="NCBI Taxonomy" id="2754717"/>
    <lineage>
        <taxon>Bacteria</taxon>
        <taxon>Bacillati</taxon>
        <taxon>Actinomycetota</taxon>
        <taxon>Actinomycetota incertae sedis</taxon>
        <taxon>Candidatus Hakubellales</taxon>
        <taxon>Candidatus Hakubellaceae</taxon>
        <taxon>Candidatus Hakubella</taxon>
    </lineage>
</organism>
<dbReference type="Proteomes" id="UP000585609">
    <property type="component" value="Unassembled WGS sequence"/>
</dbReference>
<keyword evidence="3" id="KW-0240">DNA-directed RNA polymerase</keyword>
<dbReference type="Gene3D" id="3.90.1100.10">
    <property type="match status" value="1"/>
</dbReference>
<sequence>LIGSLATYARGNQFGFIETPYRRVVNGIVTDEIVYLAADEEDEYIIAQANAPFDEKGRLIGDKVLARSRQEVVTVDPFKVDFMDISPKQIVSVATSLIPFLEHDDANRALMGSNMQRQAVPLVRPEAPLIGTGMEFRAAEDSGEVIVAEDDGVIEKVSAQEVEVEYSKRGLVKQR</sequence>
<reference evidence="3 4" key="1">
    <citation type="journal article" date="2020" name="Front. Microbiol.">
        <title>Single-cell genomics of novel Actinobacteria with the Wood-Ljungdahl pathway discovered in a serpentinizing system.</title>
        <authorList>
            <person name="Merino N."/>
            <person name="Kawai M."/>
            <person name="Boyd E.S."/>
            <person name="Colman D.R."/>
            <person name="McGlynn S.E."/>
            <person name="Nealson K.H."/>
            <person name="Kurokawa K."/>
            <person name="Hongoh Y."/>
        </authorList>
    </citation>
    <scope>NUCLEOTIDE SEQUENCE [LARGE SCALE GENOMIC DNA]</scope>
    <source>
        <strain evidence="3 4">S09_30</strain>
    </source>
</reference>
<dbReference type="SUPFAM" id="SSF64484">
    <property type="entry name" value="beta and beta-prime subunits of DNA dependent RNA-polymerase"/>
    <property type="match status" value="1"/>
</dbReference>
<evidence type="ECO:0000313" key="4">
    <source>
        <dbReference type="Proteomes" id="UP000585609"/>
    </source>
</evidence>
<feature type="non-terminal residue" evidence="3">
    <location>
        <position position="175"/>
    </location>
</feature>
<dbReference type="GO" id="GO:0006351">
    <property type="term" value="P:DNA-templated transcription"/>
    <property type="evidence" value="ECO:0007669"/>
    <property type="project" value="InterPro"/>
</dbReference>
<keyword evidence="3" id="KW-0804">Transcription</keyword>
<dbReference type="GO" id="GO:0000428">
    <property type="term" value="C:DNA-directed RNA polymerase complex"/>
    <property type="evidence" value="ECO:0007669"/>
    <property type="project" value="UniProtKB-KW"/>
</dbReference>
<dbReference type="Pfam" id="PF10385">
    <property type="entry name" value="RNA_pol_Rpb2_45"/>
    <property type="match status" value="1"/>
</dbReference>
<dbReference type="EMBL" id="BLRW01000620">
    <property type="protein sequence ID" value="GFP24508.1"/>
    <property type="molecule type" value="Genomic_DNA"/>
</dbReference>
<dbReference type="InterPro" id="IPR019462">
    <property type="entry name" value="DNA-dir_RNA_pol_bsu_external_1"/>
</dbReference>
<dbReference type="Gene3D" id="2.40.50.100">
    <property type="match status" value="1"/>
</dbReference>